<gene>
    <name evidence="4" type="ORF">EV420DRAFT_1520606</name>
</gene>
<feature type="domain" description="Vps72/YL1 C-terminal" evidence="3">
    <location>
        <begin position="380"/>
        <end position="409"/>
    </location>
</feature>
<name>A0AA39NDY7_ARMTA</name>
<sequence>MSTADTTMAEPPVEETLVARRSRRSTAGNRMEAALAEMLIDDAAKDPDDDVDFAVEKYEEDVFESDFESTDEEAQEEGDAGEQEALDEEKQARKAARTRVEKATAAAHARQKVTFNPEASTSSAPKTKLRPKRQVSLGTAINAETGEVIKGDAKGQRHSKRTHTIKNTSATVKRFKKGEERRAAQTPKKVKALTREITQGELIARALDNEEGNIVEHRDYLKLEEEKRKRARVVRDAVEGPLLRWVSRGEDIKVQVEVTPPAPPPVTTPAYSYGHGYGAYNAPGTSTPPAYSYYSPATTTHYQNPYMHYLPPPVPPPAPVFEERTQRVTKNYLVHELAQYEKAPKPSWTESMEVIFGDHVRWDQVKVYSGKGRPTSRPKQICPLTGQPAPYLDPRTGVPFANIWAYETLTKLLNHEFVWSTALRCYVRQEEPSAEDDMDTS</sequence>
<dbReference type="AlphaFoldDB" id="A0AA39NDY7"/>
<dbReference type="SMART" id="SM00993">
    <property type="entry name" value="YL1_C"/>
    <property type="match status" value="1"/>
</dbReference>
<evidence type="ECO:0000313" key="4">
    <source>
        <dbReference type="EMBL" id="KAK0463893.1"/>
    </source>
</evidence>
<dbReference type="InterPro" id="IPR046757">
    <property type="entry name" value="YL1_N"/>
</dbReference>
<dbReference type="InterPro" id="IPR013272">
    <property type="entry name" value="Vps72/YL1_C"/>
</dbReference>
<evidence type="ECO:0000256" key="1">
    <source>
        <dbReference type="ARBA" id="ARBA00006832"/>
    </source>
</evidence>
<evidence type="ECO:0000259" key="3">
    <source>
        <dbReference type="SMART" id="SM00993"/>
    </source>
</evidence>
<dbReference type="GO" id="GO:0005634">
    <property type="term" value="C:nucleus"/>
    <property type="evidence" value="ECO:0007669"/>
    <property type="project" value="TreeGrafter"/>
</dbReference>
<dbReference type="Pfam" id="PF05764">
    <property type="entry name" value="YL1"/>
    <property type="match status" value="1"/>
</dbReference>
<comment type="caution">
    <text evidence="4">The sequence shown here is derived from an EMBL/GenBank/DDBJ whole genome shotgun (WGS) entry which is preliminary data.</text>
</comment>
<reference evidence="4" key="1">
    <citation type="submission" date="2023-06" db="EMBL/GenBank/DDBJ databases">
        <authorList>
            <consortium name="Lawrence Berkeley National Laboratory"/>
            <person name="Ahrendt S."/>
            <person name="Sahu N."/>
            <person name="Indic B."/>
            <person name="Wong-Bajracharya J."/>
            <person name="Merenyi Z."/>
            <person name="Ke H.-M."/>
            <person name="Monk M."/>
            <person name="Kocsube S."/>
            <person name="Drula E."/>
            <person name="Lipzen A."/>
            <person name="Balint B."/>
            <person name="Henrissat B."/>
            <person name="Andreopoulos B."/>
            <person name="Martin F.M."/>
            <person name="Harder C.B."/>
            <person name="Rigling D."/>
            <person name="Ford K.L."/>
            <person name="Foster G.D."/>
            <person name="Pangilinan J."/>
            <person name="Papanicolaou A."/>
            <person name="Barry K."/>
            <person name="LaButti K."/>
            <person name="Viragh M."/>
            <person name="Koriabine M."/>
            <person name="Yan M."/>
            <person name="Riley R."/>
            <person name="Champramary S."/>
            <person name="Plett K.L."/>
            <person name="Tsai I.J."/>
            <person name="Slot J."/>
            <person name="Sipos G."/>
            <person name="Plett J."/>
            <person name="Nagy L.G."/>
            <person name="Grigoriev I.V."/>
        </authorList>
    </citation>
    <scope>NUCLEOTIDE SEQUENCE</scope>
    <source>
        <strain evidence="4">CCBAS 213</strain>
    </source>
</reference>
<dbReference type="RefSeq" id="XP_060335203.1">
    <property type="nucleotide sequence ID" value="XM_060472176.1"/>
</dbReference>
<evidence type="ECO:0000256" key="2">
    <source>
        <dbReference type="SAM" id="MobiDB-lite"/>
    </source>
</evidence>
<organism evidence="4 5">
    <name type="scientific">Armillaria tabescens</name>
    <name type="common">Ringless honey mushroom</name>
    <name type="synonym">Agaricus tabescens</name>
    <dbReference type="NCBI Taxonomy" id="1929756"/>
    <lineage>
        <taxon>Eukaryota</taxon>
        <taxon>Fungi</taxon>
        <taxon>Dikarya</taxon>
        <taxon>Basidiomycota</taxon>
        <taxon>Agaricomycotina</taxon>
        <taxon>Agaricomycetes</taxon>
        <taxon>Agaricomycetidae</taxon>
        <taxon>Agaricales</taxon>
        <taxon>Marasmiineae</taxon>
        <taxon>Physalacriaceae</taxon>
        <taxon>Desarmillaria</taxon>
    </lineage>
</organism>
<dbReference type="PANTHER" id="PTHR13275:SF4">
    <property type="entry name" value="VACUOLAR PROTEIN SORTING-ASSOCIATED PROTEIN 72 HOMOLOG"/>
    <property type="match status" value="1"/>
</dbReference>
<feature type="compositionally biased region" description="Acidic residues" evidence="2">
    <location>
        <begin position="59"/>
        <end position="87"/>
    </location>
</feature>
<dbReference type="EMBL" id="JAUEPS010000007">
    <property type="protein sequence ID" value="KAK0463893.1"/>
    <property type="molecule type" value="Genomic_DNA"/>
</dbReference>
<protein>
    <submittedName>
        <fullName evidence="4">YL1 nuclear protein-domain-containing protein</fullName>
    </submittedName>
</protein>
<keyword evidence="5" id="KW-1185">Reference proteome</keyword>
<dbReference type="PANTHER" id="PTHR13275">
    <property type="entry name" value="YL-1 PROTEIN TRANSCRIPTION FACTOR-LIKE 1"/>
    <property type="match status" value="1"/>
</dbReference>
<feature type="compositionally biased region" description="Basic and acidic residues" evidence="2">
    <location>
        <begin position="88"/>
        <end position="102"/>
    </location>
</feature>
<dbReference type="Pfam" id="PF08265">
    <property type="entry name" value="YL1_C"/>
    <property type="match status" value="1"/>
</dbReference>
<feature type="region of interest" description="Disordered" evidence="2">
    <location>
        <begin position="59"/>
        <end position="141"/>
    </location>
</feature>
<comment type="similarity">
    <text evidence="1">Belongs to the VPS72/YL1 family.</text>
</comment>
<proteinExistence type="inferred from homology"/>
<feature type="region of interest" description="Disordered" evidence="2">
    <location>
        <begin position="1"/>
        <end position="29"/>
    </location>
</feature>
<accession>A0AA39NDY7</accession>
<feature type="compositionally biased region" description="Polar residues" evidence="2">
    <location>
        <begin position="113"/>
        <end position="125"/>
    </location>
</feature>
<dbReference type="GeneID" id="85355724"/>
<evidence type="ECO:0000313" key="5">
    <source>
        <dbReference type="Proteomes" id="UP001175211"/>
    </source>
</evidence>
<dbReference type="Proteomes" id="UP001175211">
    <property type="component" value="Unassembled WGS sequence"/>
</dbReference>